<feature type="signal peptide" evidence="1">
    <location>
        <begin position="1"/>
        <end position="20"/>
    </location>
</feature>
<accession>A0AAD9RU46</accession>
<sequence>MTPLAMLVFISFTMLTTTDAMNYTVTRIINETLTLHKNTRFLLEITGEGNDSMIYMTINEPITEEDELLIDIVAERFDGMKFPVPNNPLKLCQTLSAERATNLTWYIQQLHVSRAFNLEGETCPILPGKRKIVPYMFPRNVSFLHDLGCGTFDYKVGIIKNVPNNPNAYVTLISSKTTVEMVTDNCSNTLM</sequence>
<name>A0AAD9RU46_9HYME</name>
<proteinExistence type="predicted"/>
<evidence type="ECO:0000313" key="3">
    <source>
        <dbReference type="Proteomes" id="UP001258017"/>
    </source>
</evidence>
<reference evidence="2" key="1">
    <citation type="submission" date="2021-08" db="EMBL/GenBank/DDBJ databases">
        <authorList>
            <person name="Misof B."/>
            <person name="Oliver O."/>
            <person name="Podsiadlowski L."/>
            <person name="Donath A."/>
            <person name="Peters R."/>
            <person name="Mayer C."/>
            <person name="Rust J."/>
            <person name="Gunkel S."/>
            <person name="Lesny P."/>
            <person name="Martin S."/>
            <person name="Oeyen J.P."/>
            <person name="Petersen M."/>
            <person name="Panagiotis P."/>
            <person name="Wilbrandt J."/>
            <person name="Tanja T."/>
        </authorList>
    </citation>
    <scope>NUCLEOTIDE SEQUENCE</scope>
    <source>
        <strain evidence="2">GBR_01_08_01A</strain>
        <tissue evidence="2">Thorax + abdomen</tissue>
    </source>
</reference>
<organism evidence="2 3">
    <name type="scientific">Odynerus spinipes</name>
    <dbReference type="NCBI Taxonomy" id="1348599"/>
    <lineage>
        <taxon>Eukaryota</taxon>
        <taxon>Metazoa</taxon>
        <taxon>Ecdysozoa</taxon>
        <taxon>Arthropoda</taxon>
        <taxon>Hexapoda</taxon>
        <taxon>Insecta</taxon>
        <taxon>Pterygota</taxon>
        <taxon>Neoptera</taxon>
        <taxon>Endopterygota</taxon>
        <taxon>Hymenoptera</taxon>
        <taxon>Apocrita</taxon>
        <taxon>Aculeata</taxon>
        <taxon>Vespoidea</taxon>
        <taxon>Vespidae</taxon>
        <taxon>Eumeninae</taxon>
        <taxon>Odynerus</taxon>
    </lineage>
</organism>
<keyword evidence="1" id="KW-0732">Signal</keyword>
<dbReference type="Proteomes" id="UP001258017">
    <property type="component" value="Unassembled WGS sequence"/>
</dbReference>
<protein>
    <submittedName>
        <fullName evidence="2">Uncharacterized protein</fullName>
    </submittedName>
</protein>
<feature type="chain" id="PRO_5042097299" evidence="1">
    <location>
        <begin position="21"/>
        <end position="191"/>
    </location>
</feature>
<keyword evidence="3" id="KW-1185">Reference proteome</keyword>
<dbReference type="AlphaFoldDB" id="A0AAD9RU46"/>
<dbReference type="EMBL" id="JAIFRP010000021">
    <property type="protein sequence ID" value="KAK2585733.1"/>
    <property type="molecule type" value="Genomic_DNA"/>
</dbReference>
<reference evidence="2" key="2">
    <citation type="journal article" date="2023" name="Commun. Biol.">
        <title>Intrasexual cuticular hydrocarbon dimorphism in a wasp sheds light on hydrocarbon biosynthesis genes in Hymenoptera.</title>
        <authorList>
            <person name="Moris V.C."/>
            <person name="Podsiadlowski L."/>
            <person name="Martin S."/>
            <person name="Oeyen J.P."/>
            <person name="Donath A."/>
            <person name="Petersen M."/>
            <person name="Wilbrandt J."/>
            <person name="Misof B."/>
            <person name="Liedtke D."/>
            <person name="Thamm M."/>
            <person name="Scheiner R."/>
            <person name="Schmitt T."/>
            <person name="Niehuis O."/>
        </authorList>
    </citation>
    <scope>NUCLEOTIDE SEQUENCE</scope>
    <source>
        <strain evidence="2">GBR_01_08_01A</strain>
    </source>
</reference>
<evidence type="ECO:0000313" key="2">
    <source>
        <dbReference type="EMBL" id="KAK2585733.1"/>
    </source>
</evidence>
<evidence type="ECO:0000256" key="1">
    <source>
        <dbReference type="SAM" id="SignalP"/>
    </source>
</evidence>
<comment type="caution">
    <text evidence="2">The sequence shown here is derived from an EMBL/GenBank/DDBJ whole genome shotgun (WGS) entry which is preliminary data.</text>
</comment>
<gene>
    <name evidence="2" type="ORF">KPH14_010344</name>
</gene>